<gene>
    <name evidence="2" type="ORF">FUAX_10980</name>
</gene>
<evidence type="ECO:0000313" key="3">
    <source>
        <dbReference type="Proteomes" id="UP001348817"/>
    </source>
</evidence>
<reference evidence="2 3" key="1">
    <citation type="submission" date="2021-12" db="EMBL/GenBank/DDBJ databases">
        <title>Genome sequencing of bacteria with rrn-lacking chromosome and rrn-plasmid.</title>
        <authorList>
            <person name="Anda M."/>
            <person name="Iwasaki W."/>
        </authorList>
    </citation>
    <scope>NUCLEOTIDE SEQUENCE [LARGE SCALE GENOMIC DNA]</scope>
    <source>
        <strain evidence="2 3">DSM 100852</strain>
    </source>
</reference>
<feature type="region of interest" description="Disordered" evidence="1">
    <location>
        <begin position="26"/>
        <end position="47"/>
    </location>
</feature>
<evidence type="ECO:0000313" key="2">
    <source>
        <dbReference type="EMBL" id="BDD08666.1"/>
    </source>
</evidence>
<evidence type="ECO:0000256" key="1">
    <source>
        <dbReference type="SAM" id="MobiDB-lite"/>
    </source>
</evidence>
<name>A0AAU9D730_9BACT</name>
<organism evidence="2 3">
    <name type="scientific">Fulvitalea axinellae</name>
    <dbReference type="NCBI Taxonomy" id="1182444"/>
    <lineage>
        <taxon>Bacteria</taxon>
        <taxon>Pseudomonadati</taxon>
        <taxon>Bacteroidota</taxon>
        <taxon>Cytophagia</taxon>
        <taxon>Cytophagales</taxon>
        <taxon>Persicobacteraceae</taxon>
        <taxon>Fulvitalea</taxon>
    </lineage>
</organism>
<sequence length="47" mass="5337">MTDPEIGCFSANIRIGFSFMVRKSLTGQPDRNPFNNGKHYPATKTKY</sequence>
<proteinExistence type="predicted"/>
<dbReference type="Proteomes" id="UP001348817">
    <property type="component" value="Chromosome"/>
</dbReference>
<dbReference type="AlphaFoldDB" id="A0AAU9D730"/>
<protein>
    <submittedName>
        <fullName evidence="2">Uncharacterized protein</fullName>
    </submittedName>
</protein>
<keyword evidence="3" id="KW-1185">Reference proteome</keyword>
<dbReference type="KEGG" id="fax:FUAX_10980"/>
<feature type="compositionally biased region" description="Polar residues" evidence="1">
    <location>
        <begin position="26"/>
        <end position="35"/>
    </location>
</feature>
<dbReference type="EMBL" id="AP025314">
    <property type="protein sequence ID" value="BDD08666.1"/>
    <property type="molecule type" value="Genomic_DNA"/>
</dbReference>
<accession>A0AAU9D730</accession>